<dbReference type="Gene3D" id="3.30.420.10">
    <property type="entry name" value="Ribonuclease H-like superfamily/Ribonuclease H"/>
    <property type="match status" value="1"/>
</dbReference>
<dbReference type="InterPro" id="IPR010997">
    <property type="entry name" value="HRDC-like_sf"/>
</dbReference>
<sequence length="379" mass="43411">MSNDKAVRWLETASELDDWLASRSDTPLALDTEFERVNTFFPIPGLVQLGLDDDLRLVEPSVAEASEGFRSCLSDPKRPKLLYAMSEDLELFRQWLDLEPRYVLDLQIAAALAGLGFSVGYARMVDNLFDVEIDKSATRSDWLARPLSDAQCRYALEDIRYLLPMHERLRLLLESRDLYQAWIEESDRFASELASQSDPQNYYLRIRGGWQLSPRQQAVLKCLADWREAECRQRDRPRGRVLADPVLIGIAERMPTSKGALGAVADVPPVVVRRYADKILECVERGRSAEPNADRIEPPLTREEQGLFKQVKGLLRHVAEEREVPIELLAPRRRIEAFIRCRHSDDSGRFFREGWRGELLHPVLDDVDNLVNGNASLQR</sequence>
<dbReference type="PANTHER" id="PTHR47649">
    <property type="entry name" value="RIBONUCLEASE D"/>
    <property type="match status" value="1"/>
</dbReference>
<dbReference type="Pfam" id="PF01612">
    <property type="entry name" value="DNA_pol_A_exo1"/>
    <property type="match status" value="1"/>
</dbReference>
<accession>N6WZS5</accession>
<dbReference type="SUPFAM" id="SSF53098">
    <property type="entry name" value="Ribonuclease H-like"/>
    <property type="match status" value="1"/>
</dbReference>
<dbReference type="OrthoDB" id="9800549at2"/>
<protein>
    <submittedName>
        <fullName evidence="2">Ribonuclease D</fullName>
    </submittedName>
</protein>
<dbReference type="RefSeq" id="WP_004582493.1">
    <property type="nucleotide sequence ID" value="NZ_AP028878.1"/>
</dbReference>
<dbReference type="GO" id="GO:0006139">
    <property type="term" value="P:nucleobase-containing compound metabolic process"/>
    <property type="evidence" value="ECO:0007669"/>
    <property type="project" value="InterPro"/>
</dbReference>
<dbReference type="InterPro" id="IPR036397">
    <property type="entry name" value="RNaseH_sf"/>
</dbReference>
<evidence type="ECO:0000313" key="2">
    <source>
        <dbReference type="EMBL" id="ENO14273.1"/>
    </source>
</evidence>
<dbReference type="Pfam" id="PF00570">
    <property type="entry name" value="HRDC"/>
    <property type="match status" value="1"/>
</dbReference>
<dbReference type="eggNOG" id="COG0349">
    <property type="taxonomic scope" value="Bacteria"/>
</dbReference>
<evidence type="ECO:0000313" key="3">
    <source>
        <dbReference type="Proteomes" id="UP000013165"/>
    </source>
</evidence>
<dbReference type="Pfam" id="PF21293">
    <property type="entry name" value="RNAseD_HRDC_C"/>
    <property type="match status" value="1"/>
</dbReference>
<proteinExistence type="predicted"/>
<organism evidence="2 3">
    <name type="scientific">Marinobacter nanhaiticus D15-8W</name>
    <dbReference type="NCBI Taxonomy" id="626887"/>
    <lineage>
        <taxon>Bacteria</taxon>
        <taxon>Pseudomonadati</taxon>
        <taxon>Pseudomonadota</taxon>
        <taxon>Gammaproteobacteria</taxon>
        <taxon>Pseudomonadales</taxon>
        <taxon>Marinobacteraceae</taxon>
        <taxon>Marinobacter</taxon>
    </lineage>
</organism>
<dbReference type="GO" id="GO:0008408">
    <property type="term" value="F:3'-5' exonuclease activity"/>
    <property type="evidence" value="ECO:0007669"/>
    <property type="project" value="InterPro"/>
</dbReference>
<reference evidence="2 3" key="1">
    <citation type="journal article" date="2013" name="Genome Announc.">
        <title>Genome Sequence of the Polycyclic Aromatic Hydrocarbon-Degrading Bacterium Strain Marinobacter nanhaiticus D15-8WT.</title>
        <authorList>
            <person name="Cui Z."/>
            <person name="Gao W."/>
            <person name="Li Q."/>
            <person name="Xu G."/>
            <person name="Zheng L."/>
        </authorList>
    </citation>
    <scope>NUCLEOTIDE SEQUENCE [LARGE SCALE GENOMIC DNA]</scope>
    <source>
        <strain evidence="2 3">D15-8W</strain>
    </source>
</reference>
<dbReference type="Gene3D" id="1.10.150.80">
    <property type="entry name" value="HRDC domain"/>
    <property type="match status" value="2"/>
</dbReference>
<dbReference type="InterPro" id="IPR002562">
    <property type="entry name" value="3'-5'_exonuclease_dom"/>
</dbReference>
<comment type="caution">
    <text evidence="2">The sequence shown here is derived from an EMBL/GenBank/DDBJ whole genome shotgun (WGS) entry which is preliminary data.</text>
</comment>
<keyword evidence="3" id="KW-1185">Reference proteome</keyword>
<dbReference type="InterPro" id="IPR002121">
    <property type="entry name" value="HRDC_dom"/>
</dbReference>
<dbReference type="SMART" id="SM00474">
    <property type="entry name" value="35EXOc"/>
    <property type="match status" value="1"/>
</dbReference>
<gene>
    <name evidence="2" type="ORF">J057_22805</name>
</gene>
<dbReference type="SUPFAM" id="SSF47819">
    <property type="entry name" value="HRDC-like"/>
    <property type="match status" value="2"/>
</dbReference>
<dbReference type="SMART" id="SM00341">
    <property type="entry name" value="HRDC"/>
    <property type="match status" value="1"/>
</dbReference>
<dbReference type="InterPro" id="IPR012337">
    <property type="entry name" value="RNaseH-like_sf"/>
</dbReference>
<name>N6WZS5_9GAMM</name>
<dbReference type="AlphaFoldDB" id="N6WZS5"/>
<dbReference type="STRING" id="626887.J057_22805"/>
<dbReference type="PANTHER" id="PTHR47649:SF1">
    <property type="entry name" value="RIBONUCLEASE D"/>
    <property type="match status" value="1"/>
</dbReference>
<dbReference type="GO" id="GO:0003676">
    <property type="term" value="F:nucleic acid binding"/>
    <property type="evidence" value="ECO:0007669"/>
    <property type="project" value="InterPro"/>
</dbReference>
<dbReference type="Proteomes" id="UP000013165">
    <property type="component" value="Unassembled WGS sequence"/>
</dbReference>
<feature type="domain" description="HRDC" evidence="1">
    <location>
        <begin position="213"/>
        <end position="293"/>
    </location>
</feature>
<evidence type="ECO:0000259" key="1">
    <source>
        <dbReference type="PROSITE" id="PS50967"/>
    </source>
</evidence>
<dbReference type="InterPro" id="IPR044876">
    <property type="entry name" value="HRDC_dom_sf"/>
</dbReference>
<dbReference type="GO" id="GO:0000166">
    <property type="term" value="F:nucleotide binding"/>
    <property type="evidence" value="ECO:0007669"/>
    <property type="project" value="InterPro"/>
</dbReference>
<dbReference type="HOGENOM" id="CLU_042387_0_1_6"/>
<dbReference type="EMBL" id="APLQ01000014">
    <property type="protein sequence ID" value="ENO14273.1"/>
    <property type="molecule type" value="Genomic_DNA"/>
</dbReference>
<dbReference type="InterPro" id="IPR048579">
    <property type="entry name" value="RNAseD_HRDC_C"/>
</dbReference>
<dbReference type="PROSITE" id="PS50967">
    <property type="entry name" value="HRDC"/>
    <property type="match status" value="1"/>
</dbReference>
<dbReference type="InterPro" id="IPR051086">
    <property type="entry name" value="RNase_D-like"/>
</dbReference>
<dbReference type="PATRIC" id="fig|626887.3.peg.4562"/>
<dbReference type="CDD" id="cd06142">
    <property type="entry name" value="RNaseD_exo"/>
    <property type="match status" value="1"/>
</dbReference>